<reference evidence="1" key="1">
    <citation type="journal article" date="2020" name="Stud. Mycol.">
        <title>101 Dothideomycetes genomes: a test case for predicting lifestyles and emergence of pathogens.</title>
        <authorList>
            <person name="Haridas S."/>
            <person name="Albert R."/>
            <person name="Binder M."/>
            <person name="Bloem J."/>
            <person name="Labutti K."/>
            <person name="Salamov A."/>
            <person name="Andreopoulos B."/>
            <person name="Baker S."/>
            <person name="Barry K."/>
            <person name="Bills G."/>
            <person name="Bluhm B."/>
            <person name="Cannon C."/>
            <person name="Castanera R."/>
            <person name="Culley D."/>
            <person name="Daum C."/>
            <person name="Ezra D."/>
            <person name="Gonzalez J."/>
            <person name="Henrissat B."/>
            <person name="Kuo A."/>
            <person name="Liang C."/>
            <person name="Lipzen A."/>
            <person name="Lutzoni F."/>
            <person name="Magnuson J."/>
            <person name="Mondo S."/>
            <person name="Nolan M."/>
            <person name="Ohm R."/>
            <person name="Pangilinan J."/>
            <person name="Park H.-J."/>
            <person name="Ramirez L."/>
            <person name="Alfaro M."/>
            <person name="Sun H."/>
            <person name="Tritt A."/>
            <person name="Yoshinaga Y."/>
            <person name="Zwiers L.-H."/>
            <person name="Turgeon B."/>
            <person name="Goodwin S."/>
            <person name="Spatafora J."/>
            <person name="Crous P."/>
            <person name="Grigoriev I."/>
        </authorList>
    </citation>
    <scope>NUCLEOTIDE SEQUENCE</scope>
    <source>
        <strain evidence="1">SCOH1-5</strain>
    </source>
</reference>
<proteinExistence type="predicted"/>
<evidence type="ECO:0000313" key="2">
    <source>
        <dbReference type="Proteomes" id="UP000799539"/>
    </source>
</evidence>
<protein>
    <submittedName>
        <fullName evidence="1">Uncharacterized protein</fullName>
    </submittedName>
</protein>
<organism evidence="1 2">
    <name type="scientific">Cercospora zeae-maydis SCOH1-5</name>
    <dbReference type="NCBI Taxonomy" id="717836"/>
    <lineage>
        <taxon>Eukaryota</taxon>
        <taxon>Fungi</taxon>
        <taxon>Dikarya</taxon>
        <taxon>Ascomycota</taxon>
        <taxon>Pezizomycotina</taxon>
        <taxon>Dothideomycetes</taxon>
        <taxon>Dothideomycetidae</taxon>
        <taxon>Mycosphaerellales</taxon>
        <taxon>Mycosphaerellaceae</taxon>
        <taxon>Cercospora</taxon>
    </lineage>
</organism>
<evidence type="ECO:0000313" key="1">
    <source>
        <dbReference type="EMBL" id="KAF2214040.1"/>
    </source>
</evidence>
<sequence>METLPSMETAYSQKGDLGDIVAECQKKDTSTLKGLLMKLPNGIFSGKDSNPAQQADQLQANAQFQRRTSVSKSIPFLSSMIEF</sequence>
<dbReference type="EMBL" id="ML992669">
    <property type="protein sequence ID" value="KAF2214040.1"/>
    <property type="molecule type" value="Genomic_DNA"/>
</dbReference>
<gene>
    <name evidence="1" type="ORF">CERZMDRAFT_96066</name>
</gene>
<name>A0A6A6FKY6_9PEZI</name>
<keyword evidence="2" id="KW-1185">Reference proteome</keyword>
<dbReference type="Proteomes" id="UP000799539">
    <property type="component" value="Unassembled WGS sequence"/>
</dbReference>
<accession>A0A6A6FKY6</accession>
<dbReference type="AlphaFoldDB" id="A0A6A6FKY6"/>